<organism evidence="8 9">
    <name type="scientific">Dinoroseobacter shibae (strain DSM 16493 / NCIMB 14021 / DFL 12)</name>
    <dbReference type="NCBI Taxonomy" id="398580"/>
    <lineage>
        <taxon>Bacteria</taxon>
        <taxon>Pseudomonadati</taxon>
        <taxon>Pseudomonadota</taxon>
        <taxon>Alphaproteobacteria</taxon>
        <taxon>Rhodobacterales</taxon>
        <taxon>Roseobacteraceae</taxon>
        <taxon>Dinoroseobacter</taxon>
    </lineage>
</organism>
<dbReference type="PROSITE" id="PS51900">
    <property type="entry name" value="CB"/>
    <property type="match status" value="1"/>
</dbReference>
<dbReference type="InterPro" id="IPR044068">
    <property type="entry name" value="CB"/>
</dbReference>
<dbReference type="KEGG" id="dsh:Dshi_0395"/>
<dbReference type="Pfam" id="PF00589">
    <property type="entry name" value="Phage_integrase"/>
    <property type="match status" value="1"/>
</dbReference>
<gene>
    <name evidence="8" type="ordered locus">Dshi_0395</name>
</gene>
<dbReference type="GO" id="GO:0006310">
    <property type="term" value="P:DNA recombination"/>
    <property type="evidence" value="ECO:0007669"/>
    <property type="project" value="UniProtKB-KW"/>
</dbReference>
<dbReference type="Pfam" id="PF13356">
    <property type="entry name" value="Arm-DNA-bind_3"/>
    <property type="match status" value="1"/>
</dbReference>
<evidence type="ECO:0000256" key="1">
    <source>
        <dbReference type="ARBA" id="ARBA00008857"/>
    </source>
</evidence>
<dbReference type="InterPro" id="IPR011010">
    <property type="entry name" value="DNA_brk_join_enz"/>
</dbReference>
<dbReference type="Pfam" id="PF14659">
    <property type="entry name" value="Phage_int_SAM_3"/>
    <property type="match status" value="1"/>
</dbReference>
<evidence type="ECO:0000313" key="9">
    <source>
        <dbReference type="Proteomes" id="UP000006833"/>
    </source>
</evidence>
<accession>A8LN00</accession>
<evidence type="ECO:0000313" key="8">
    <source>
        <dbReference type="EMBL" id="ABV92144.1"/>
    </source>
</evidence>
<dbReference type="InterPro" id="IPR002104">
    <property type="entry name" value="Integrase_catalytic"/>
</dbReference>
<dbReference type="InterPro" id="IPR050808">
    <property type="entry name" value="Phage_Integrase"/>
</dbReference>
<dbReference type="Gene3D" id="1.10.443.10">
    <property type="entry name" value="Intergrase catalytic core"/>
    <property type="match status" value="1"/>
</dbReference>
<evidence type="ECO:0000256" key="2">
    <source>
        <dbReference type="ARBA" id="ARBA00022908"/>
    </source>
</evidence>
<sequence length="397" mass="44884">MPKLTKRLVESLTVESRDYFVWDDEVKGFGVRVMRSGTRTYQVQYRKGGRTRRASIGRHGTVTVQQARQRAKELLGDVASGGNPVEEISQHRRASTVAALCERFFEAHVMERCKPSTQREYRRSIDFFINPAIGTFKVVDVERRDIAELHHKLRDKPYQANRTLGVLSKMFNLAEVWGLRPDGSNPCRHVPKYRERKRERYLSQAELRRLGEVLADCERSGSESPYVVAAFKLLILTGCRLGEIQTLRWDYLTPNGMELPDSKTGARRIPLPSAARAVLDALPHDPGNPYVIAGRIEGQHITDLQHPWRRIRDLAGLNDVRIHDLRHTYASNAVSSGMPIQMVGRLLGHTQLQTTMRYAHLADDPVRKAAEENAAALSEGLGLGLRARTTPLRVVKG</sequence>
<keyword evidence="4" id="KW-0233">DNA recombination</keyword>
<feature type="domain" description="Core-binding (CB)" evidence="7">
    <location>
        <begin position="95"/>
        <end position="175"/>
    </location>
</feature>
<dbReference type="HOGENOM" id="CLU_027562_17_7_5"/>
<evidence type="ECO:0000256" key="4">
    <source>
        <dbReference type="ARBA" id="ARBA00023172"/>
    </source>
</evidence>
<evidence type="ECO:0000259" key="7">
    <source>
        <dbReference type="PROSITE" id="PS51900"/>
    </source>
</evidence>
<evidence type="ECO:0000259" key="6">
    <source>
        <dbReference type="PROSITE" id="PS51898"/>
    </source>
</evidence>
<evidence type="ECO:0000256" key="5">
    <source>
        <dbReference type="PROSITE-ProRule" id="PRU01248"/>
    </source>
</evidence>
<feature type="domain" description="Tyr recombinase" evidence="6">
    <location>
        <begin position="197"/>
        <end position="371"/>
    </location>
</feature>
<dbReference type="InterPro" id="IPR025166">
    <property type="entry name" value="Integrase_DNA_bind_dom"/>
</dbReference>
<dbReference type="PANTHER" id="PTHR30629:SF2">
    <property type="entry name" value="PROPHAGE INTEGRASE INTS-RELATED"/>
    <property type="match status" value="1"/>
</dbReference>
<dbReference type="InterPro" id="IPR010998">
    <property type="entry name" value="Integrase_recombinase_N"/>
</dbReference>
<dbReference type="GO" id="GO:0003677">
    <property type="term" value="F:DNA binding"/>
    <property type="evidence" value="ECO:0007669"/>
    <property type="project" value="UniProtKB-UniRule"/>
</dbReference>
<dbReference type="EMBL" id="CP000830">
    <property type="protein sequence ID" value="ABV92144.1"/>
    <property type="molecule type" value="Genomic_DNA"/>
</dbReference>
<dbReference type="Gene3D" id="3.30.160.390">
    <property type="entry name" value="Integrase, DNA-binding domain"/>
    <property type="match status" value="1"/>
</dbReference>
<dbReference type="InterPro" id="IPR038488">
    <property type="entry name" value="Integrase_DNA-bd_sf"/>
</dbReference>
<protein>
    <submittedName>
        <fullName evidence="8">Phage integrase family protein</fullName>
    </submittedName>
</protein>
<name>A8LN00_DINSH</name>
<dbReference type="Gene3D" id="1.10.150.130">
    <property type="match status" value="1"/>
</dbReference>
<proteinExistence type="inferred from homology"/>
<dbReference type="RefSeq" id="WP_012177074.1">
    <property type="nucleotide sequence ID" value="NC_009952.1"/>
</dbReference>
<dbReference type="OrthoDB" id="6388170at2"/>
<dbReference type="Proteomes" id="UP000006833">
    <property type="component" value="Chromosome"/>
</dbReference>
<dbReference type="AlphaFoldDB" id="A8LN00"/>
<reference evidence="9" key="1">
    <citation type="journal article" date="2010" name="ISME J.">
        <title>The complete genome sequence of the algal symbiont Dinoroseobacter shibae: a hitchhiker's guide to life in the sea.</title>
        <authorList>
            <person name="Wagner-Dobler I."/>
            <person name="Ballhausen B."/>
            <person name="Berger M."/>
            <person name="Brinkhoff T."/>
            <person name="Buchholz I."/>
            <person name="Bunk B."/>
            <person name="Cypionka H."/>
            <person name="Daniel R."/>
            <person name="Drepper T."/>
            <person name="Gerdts G."/>
            <person name="Hahnke S."/>
            <person name="Han C."/>
            <person name="Jahn D."/>
            <person name="Kalhoefer D."/>
            <person name="Kiss H."/>
            <person name="Klenk H.P."/>
            <person name="Kyrpides N."/>
            <person name="Liebl W."/>
            <person name="Liesegang H."/>
            <person name="Meincke L."/>
            <person name="Pati A."/>
            <person name="Petersen J."/>
            <person name="Piekarski T."/>
            <person name="Pommerenke C."/>
            <person name="Pradella S."/>
            <person name="Pukall R."/>
            <person name="Rabus R."/>
            <person name="Stackebrandt E."/>
            <person name="Thole S."/>
            <person name="Thompson L."/>
            <person name="Tielen P."/>
            <person name="Tomasch J."/>
            <person name="von Jan M."/>
            <person name="Wanphrut N."/>
            <person name="Wichels A."/>
            <person name="Zech H."/>
            <person name="Simon M."/>
        </authorList>
    </citation>
    <scope>NUCLEOTIDE SEQUENCE [LARGE SCALE GENOMIC DNA]</scope>
    <source>
        <strain evidence="9">DSM 16493 / NCIMB 14021 / DFL 12</strain>
    </source>
</reference>
<dbReference type="SUPFAM" id="SSF56349">
    <property type="entry name" value="DNA breaking-rejoining enzymes"/>
    <property type="match status" value="1"/>
</dbReference>
<dbReference type="eggNOG" id="COG0582">
    <property type="taxonomic scope" value="Bacteria"/>
</dbReference>
<dbReference type="GO" id="GO:0015074">
    <property type="term" value="P:DNA integration"/>
    <property type="evidence" value="ECO:0007669"/>
    <property type="project" value="UniProtKB-KW"/>
</dbReference>
<dbReference type="InterPro" id="IPR013762">
    <property type="entry name" value="Integrase-like_cat_sf"/>
</dbReference>
<evidence type="ECO:0000256" key="3">
    <source>
        <dbReference type="ARBA" id="ARBA00023125"/>
    </source>
</evidence>
<dbReference type="InterPro" id="IPR004107">
    <property type="entry name" value="Integrase_SAM-like_N"/>
</dbReference>
<keyword evidence="9" id="KW-1185">Reference proteome</keyword>
<comment type="similarity">
    <text evidence="1">Belongs to the 'phage' integrase family.</text>
</comment>
<dbReference type="PROSITE" id="PS51898">
    <property type="entry name" value="TYR_RECOMBINASE"/>
    <property type="match status" value="1"/>
</dbReference>
<keyword evidence="2" id="KW-0229">DNA integration</keyword>
<dbReference type="CDD" id="cd00796">
    <property type="entry name" value="INT_Rci_Hp1_C"/>
    <property type="match status" value="1"/>
</dbReference>
<dbReference type="STRING" id="398580.Dshi_0395"/>
<keyword evidence="3 5" id="KW-0238">DNA-binding</keyword>
<dbReference type="PANTHER" id="PTHR30629">
    <property type="entry name" value="PROPHAGE INTEGRASE"/>
    <property type="match status" value="1"/>
</dbReference>